<dbReference type="EMBL" id="CM037615">
    <property type="protein sequence ID" value="KAH8014019.1"/>
    <property type="molecule type" value="Genomic_DNA"/>
</dbReference>
<evidence type="ECO:0000313" key="1">
    <source>
        <dbReference type="EMBL" id="KAH8014019.1"/>
    </source>
</evidence>
<protein>
    <submittedName>
        <fullName evidence="1">Uncharacterized protein</fullName>
    </submittedName>
</protein>
<keyword evidence="2" id="KW-1185">Reference proteome</keyword>
<name>A0ACB8G3A6_9SAUR</name>
<evidence type="ECO:0000313" key="2">
    <source>
        <dbReference type="Proteomes" id="UP000827872"/>
    </source>
</evidence>
<dbReference type="Proteomes" id="UP000827872">
    <property type="component" value="Linkage Group LG02"/>
</dbReference>
<gene>
    <name evidence="1" type="ORF">K3G42_024614</name>
</gene>
<sequence>MAETPLKPEENPAEAFTDSSLFAHWGQDLSPENRRVALKQFQYYGYNAYLSDRLPLDRALPDFRPNGNHASTKREKKKQLLVCAAAAKSLRWAMGGVGVAPRLCLRALVAAGLKVTGLQPAPISWPPAVGLLWTARPWLETSQQAQGWCAHVTPAEAQPCLSSFLEVAGPRCDVHALHLSPAWDEACVRWPPFSCGRALEAGQWAQASAVPLHQLRPSCFRKGGDAWLGFGQHDVRMSCQGKAWDEGGLHPLAVF</sequence>
<reference evidence="1" key="1">
    <citation type="submission" date="2021-08" db="EMBL/GenBank/DDBJ databases">
        <title>The first chromosome-level gecko genome reveals the dynamic sex chromosomes of Neotropical dwarf geckos (Sphaerodactylidae: Sphaerodactylus).</title>
        <authorList>
            <person name="Pinto B.J."/>
            <person name="Keating S.E."/>
            <person name="Gamble T."/>
        </authorList>
    </citation>
    <scope>NUCLEOTIDE SEQUENCE</scope>
    <source>
        <strain evidence="1">TG3544</strain>
    </source>
</reference>
<proteinExistence type="predicted"/>
<comment type="caution">
    <text evidence="1">The sequence shown here is derived from an EMBL/GenBank/DDBJ whole genome shotgun (WGS) entry which is preliminary data.</text>
</comment>
<accession>A0ACB8G3A6</accession>
<organism evidence="1 2">
    <name type="scientific">Sphaerodactylus townsendi</name>
    <dbReference type="NCBI Taxonomy" id="933632"/>
    <lineage>
        <taxon>Eukaryota</taxon>
        <taxon>Metazoa</taxon>
        <taxon>Chordata</taxon>
        <taxon>Craniata</taxon>
        <taxon>Vertebrata</taxon>
        <taxon>Euteleostomi</taxon>
        <taxon>Lepidosauria</taxon>
        <taxon>Squamata</taxon>
        <taxon>Bifurcata</taxon>
        <taxon>Gekkota</taxon>
        <taxon>Sphaerodactylidae</taxon>
        <taxon>Sphaerodactylus</taxon>
    </lineage>
</organism>